<dbReference type="PRINTS" id="PR00080">
    <property type="entry name" value="SDRFAMILY"/>
</dbReference>
<accession>A0A0D2DN30</accession>
<dbReference type="PANTHER" id="PTHR48107">
    <property type="entry name" value="NADPH-DEPENDENT ALDEHYDE REDUCTASE-LIKE PROTEIN, CHLOROPLASTIC-RELATED"/>
    <property type="match status" value="1"/>
</dbReference>
<dbReference type="PRINTS" id="PR00081">
    <property type="entry name" value="GDHRDH"/>
</dbReference>
<protein>
    <submittedName>
        <fullName evidence="4">Uncharacterized protein</fullName>
    </submittedName>
</protein>
<dbReference type="EMBL" id="KN846973">
    <property type="protein sequence ID" value="KIW79091.1"/>
    <property type="molecule type" value="Genomic_DNA"/>
</dbReference>
<organism evidence="4 5">
    <name type="scientific">Fonsecaea pedrosoi CBS 271.37</name>
    <dbReference type="NCBI Taxonomy" id="1442368"/>
    <lineage>
        <taxon>Eukaryota</taxon>
        <taxon>Fungi</taxon>
        <taxon>Dikarya</taxon>
        <taxon>Ascomycota</taxon>
        <taxon>Pezizomycotina</taxon>
        <taxon>Eurotiomycetes</taxon>
        <taxon>Chaetothyriomycetidae</taxon>
        <taxon>Chaetothyriales</taxon>
        <taxon>Herpotrichiellaceae</taxon>
        <taxon>Fonsecaea</taxon>
    </lineage>
</organism>
<evidence type="ECO:0000256" key="2">
    <source>
        <dbReference type="ARBA" id="ARBA00022857"/>
    </source>
</evidence>
<proteinExistence type="inferred from homology"/>
<comment type="similarity">
    <text evidence="1">Belongs to the short-chain dehydrogenases/reductases (SDR) family.</text>
</comment>
<evidence type="ECO:0000313" key="5">
    <source>
        <dbReference type="Proteomes" id="UP000053029"/>
    </source>
</evidence>
<keyword evidence="2" id="KW-0521">NADP</keyword>
<dbReference type="RefSeq" id="XP_013282899.1">
    <property type="nucleotide sequence ID" value="XM_013427445.1"/>
</dbReference>
<dbReference type="InterPro" id="IPR002347">
    <property type="entry name" value="SDR_fam"/>
</dbReference>
<dbReference type="Proteomes" id="UP000053029">
    <property type="component" value="Unassembled WGS sequence"/>
</dbReference>
<keyword evidence="3" id="KW-0560">Oxidoreductase</keyword>
<dbReference type="Gene3D" id="3.40.50.720">
    <property type="entry name" value="NAD(P)-binding Rossmann-like Domain"/>
    <property type="match status" value="1"/>
</dbReference>
<dbReference type="HOGENOM" id="CLU_010194_1_3_1"/>
<dbReference type="Pfam" id="PF13561">
    <property type="entry name" value="adh_short_C2"/>
    <property type="match status" value="1"/>
</dbReference>
<name>A0A0D2DN30_9EURO</name>
<dbReference type="InterPro" id="IPR020904">
    <property type="entry name" value="Sc_DH/Rdtase_CS"/>
</dbReference>
<dbReference type="GeneID" id="25308421"/>
<sequence length="271" mass="27882">MAASKVGSLEGKTALVTGGSRGIGAAVAVQLAQRGASKIAITYAGNTKAADSTLEELKKLGVQKAIAIQADLLDPRLGANLIPQVLSGLDTKTIDITVCNAALNTPDLVVPFANITLEKFNKVFQGNTFSAISIIAAVLPHLPVKGGRVVTISSIMSKLANDDVSIAYGASKAALDSITRSLAASFAATKHATFNSVSVGSTATDPLKAVMKVLPSAIEESVAPHTIEKRPGEPEEVASVVGFLASDEARWVNGAQIPAHGGNRYMLALQG</sequence>
<evidence type="ECO:0000256" key="3">
    <source>
        <dbReference type="ARBA" id="ARBA00023002"/>
    </source>
</evidence>
<evidence type="ECO:0000313" key="4">
    <source>
        <dbReference type="EMBL" id="KIW79091.1"/>
    </source>
</evidence>
<evidence type="ECO:0000256" key="1">
    <source>
        <dbReference type="ARBA" id="ARBA00006484"/>
    </source>
</evidence>
<dbReference type="PROSITE" id="PS00061">
    <property type="entry name" value="ADH_SHORT"/>
    <property type="match status" value="1"/>
</dbReference>
<dbReference type="InterPro" id="IPR036291">
    <property type="entry name" value="NAD(P)-bd_dom_sf"/>
</dbReference>
<gene>
    <name evidence="4" type="ORF">Z517_08931</name>
</gene>
<dbReference type="OrthoDB" id="47007at2759"/>
<reference evidence="4 5" key="1">
    <citation type="submission" date="2015-01" db="EMBL/GenBank/DDBJ databases">
        <title>The Genome Sequence of Fonsecaea pedrosoi CBS 271.37.</title>
        <authorList>
            <consortium name="The Broad Institute Genomics Platform"/>
            <person name="Cuomo C."/>
            <person name="de Hoog S."/>
            <person name="Gorbushina A."/>
            <person name="Stielow B."/>
            <person name="Teixiera M."/>
            <person name="Abouelleil A."/>
            <person name="Chapman S.B."/>
            <person name="Priest M."/>
            <person name="Young S.K."/>
            <person name="Wortman J."/>
            <person name="Nusbaum C."/>
            <person name="Birren B."/>
        </authorList>
    </citation>
    <scope>NUCLEOTIDE SEQUENCE [LARGE SCALE GENOMIC DNA]</scope>
    <source>
        <strain evidence="4 5">CBS 271.37</strain>
    </source>
</reference>
<keyword evidence="5" id="KW-1185">Reference proteome</keyword>
<dbReference type="GO" id="GO:0016614">
    <property type="term" value="F:oxidoreductase activity, acting on CH-OH group of donors"/>
    <property type="evidence" value="ECO:0007669"/>
    <property type="project" value="UniProtKB-ARBA"/>
</dbReference>
<dbReference type="VEuPathDB" id="FungiDB:Z517_08931"/>
<dbReference type="STRING" id="1442368.A0A0D2DN30"/>
<dbReference type="AlphaFoldDB" id="A0A0D2DN30"/>
<dbReference type="SUPFAM" id="SSF51735">
    <property type="entry name" value="NAD(P)-binding Rossmann-fold domains"/>
    <property type="match status" value="1"/>
</dbReference>